<dbReference type="InterPro" id="IPR019471">
    <property type="entry name" value="Interferon_reg_factor-3"/>
</dbReference>
<dbReference type="SMART" id="SM01243">
    <property type="entry name" value="IRF-3"/>
    <property type="match status" value="1"/>
</dbReference>
<evidence type="ECO:0000259" key="7">
    <source>
        <dbReference type="PROSITE" id="PS51507"/>
    </source>
</evidence>
<dbReference type="Proteomes" id="UP000265020">
    <property type="component" value="Unassembled WGS sequence"/>
</dbReference>
<evidence type="ECO:0000256" key="6">
    <source>
        <dbReference type="ARBA" id="ARBA00023242"/>
    </source>
</evidence>
<dbReference type="SUPFAM" id="SSF49879">
    <property type="entry name" value="SMAD/FHA domain"/>
    <property type="match status" value="1"/>
</dbReference>
<dbReference type="Gene3D" id="2.60.200.10">
    <property type="match status" value="1"/>
</dbReference>
<accession>A0A3Q2DF73</accession>
<dbReference type="GO" id="GO:0000978">
    <property type="term" value="F:RNA polymerase II cis-regulatory region sequence-specific DNA binding"/>
    <property type="evidence" value="ECO:0007669"/>
    <property type="project" value="TreeGrafter"/>
</dbReference>
<dbReference type="PANTHER" id="PTHR11949:SF7">
    <property type="entry name" value="INTERFERON REGULATORY FACTOR 8"/>
    <property type="match status" value="1"/>
</dbReference>
<keyword evidence="5" id="KW-0804">Transcription</keyword>
<dbReference type="InterPro" id="IPR019817">
    <property type="entry name" value="Interferon_reg_fac_CS"/>
</dbReference>
<dbReference type="SMART" id="SM00348">
    <property type="entry name" value="IRF"/>
    <property type="match status" value="1"/>
</dbReference>
<feature type="domain" description="IRF tryptophan pentad repeat" evidence="7">
    <location>
        <begin position="6"/>
        <end position="113"/>
    </location>
</feature>
<evidence type="ECO:0000256" key="3">
    <source>
        <dbReference type="ARBA" id="ARBA00023125"/>
    </source>
</evidence>
<dbReference type="InterPro" id="IPR017855">
    <property type="entry name" value="SMAD-like_dom_sf"/>
</dbReference>
<comment type="subcellular location">
    <subcellularLocation>
        <location evidence="1">Nucleus</location>
    </subcellularLocation>
</comment>
<dbReference type="Pfam" id="PF00605">
    <property type="entry name" value="IRF"/>
    <property type="match status" value="1"/>
</dbReference>
<dbReference type="PRINTS" id="PR00267">
    <property type="entry name" value="INTFRNREGFCT"/>
</dbReference>
<organism evidence="8 9">
    <name type="scientific">Cyprinodon variegatus</name>
    <name type="common">Sheepshead minnow</name>
    <dbReference type="NCBI Taxonomy" id="28743"/>
    <lineage>
        <taxon>Eukaryota</taxon>
        <taxon>Metazoa</taxon>
        <taxon>Chordata</taxon>
        <taxon>Craniata</taxon>
        <taxon>Vertebrata</taxon>
        <taxon>Euteleostomi</taxon>
        <taxon>Actinopterygii</taxon>
        <taxon>Neopterygii</taxon>
        <taxon>Teleostei</taxon>
        <taxon>Neoteleostei</taxon>
        <taxon>Acanthomorphata</taxon>
        <taxon>Ovalentaria</taxon>
        <taxon>Atherinomorphae</taxon>
        <taxon>Cyprinodontiformes</taxon>
        <taxon>Cyprinodontidae</taxon>
        <taxon>Cyprinodon</taxon>
    </lineage>
</organism>
<sequence>MSNSGGRRLKQWLMEQIQSGQYSGLQWEDESRTMFRIPWKHAGKQDYNQEVDASIFKAWAVFKGKFKEGDKAEPATWKTRLRCALNKSPDFEEVTERSQLDISEPYKVYRIVPEDEQKLMPMTGPTSSGDLTDMDCSPAEIEELIKEVRKTLLLLLGSIKSIASLHFFFQLYHTFFSFSQLMITFYYGGKLMYNTVVSHPEGCRISPQQHLGRGAPYSSDSMQSVHFPPAELIEYERQRYVTRKLMGHLERGVLVRANQEGIFIKRLCQSRVFWSGLGDGSSQYGSMPGKLERDSVVKIFDTGKFFQALQLYQEGQISAPDPSVTLCFGEELIDLSSAKNKLIIVQITMVNCQHMLDSLNMRRSQPYSSNSSIEMSDDVATEQMARIYQDLCSYSVPQRQACYRDNMPITA</sequence>
<dbReference type="GO" id="GO:0000981">
    <property type="term" value="F:DNA-binding transcription factor activity, RNA polymerase II-specific"/>
    <property type="evidence" value="ECO:0007669"/>
    <property type="project" value="TreeGrafter"/>
</dbReference>
<evidence type="ECO:0000256" key="1">
    <source>
        <dbReference type="ARBA" id="ARBA00004123"/>
    </source>
</evidence>
<dbReference type="PROSITE" id="PS00601">
    <property type="entry name" value="IRF_1"/>
    <property type="match status" value="1"/>
</dbReference>
<dbReference type="FunFam" id="2.60.200.10:FF:000013">
    <property type="entry name" value="Interferon regulatory factor 8"/>
    <property type="match status" value="1"/>
</dbReference>
<keyword evidence="6" id="KW-0539">Nucleus</keyword>
<dbReference type="InterPro" id="IPR036388">
    <property type="entry name" value="WH-like_DNA-bd_sf"/>
</dbReference>
<name>A0A3Q2DF73_CYPVA</name>
<proteinExistence type="predicted"/>
<protein>
    <submittedName>
        <fullName evidence="8">Interferon regulatory factor 8</fullName>
    </submittedName>
</protein>
<dbReference type="SUPFAM" id="SSF46785">
    <property type="entry name" value="Winged helix' DNA-binding domain"/>
    <property type="match status" value="1"/>
</dbReference>
<dbReference type="AlphaFoldDB" id="A0A3Q2DF73"/>
<dbReference type="InterPro" id="IPR001346">
    <property type="entry name" value="Interferon_reg_fact_DNA-bd_dom"/>
</dbReference>
<dbReference type="CDD" id="cd00103">
    <property type="entry name" value="IRF"/>
    <property type="match status" value="1"/>
</dbReference>
<dbReference type="Pfam" id="PF10401">
    <property type="entry name" value="IRF-3"/>
    <property type="match status" value="1"/>
</dbReference>
<dbReference type="InterPro" id="IPR036390">
    <property type="entry name" value="WH_DNA-bd_sf"/>
</dbReference>
<keyword evidence="9" id="KW-1185">Reference proteome</keyword>
<dbReference type="FunFam" id="1.10.10.10:FF:000041">
    <property type="entry name" value="Interferon regulatory factor 4"/>
    <property type="match status" value="1"/>
</dbReference>
<keyword evidence="4" id="KW-0010">Activator</keyword>
<dbReference type="GeneTree" id="ENSGT00940000158140"/>
<reference evidence="8" key="2">
    <citation type="submission" date="2025-09" db="UniProtKB">
        <authorList>
            <consortium name="Ensembl"/>
        </authorList>
    </citation>
    <scope>IDENTIFICATION</scope>
</reference>
<keyword evidence="2" id="KW-0805">Transcription regulation</keyword>
<dbReference type="GO" id="GO:0002376">
    <property type="term" value="P:immune system process"/>
    <property type="evidence" value="ECO:0007669"/>
    <property type="project" value="TreeGrafter"/>
</dbReference>
<dbReference type="PROSITE" id="PS51507">
    <property type="entry name" value="IRF_2"/>
    <property type="match status" value="1"/>
</dbReference>
<keyword evidence="3" id="KW-0238">DNA-binding</keyword>
<evidence type="ECO:0000313" key="9">
    <source>
        <dbReference type="Proteomes" id="UP000265020"/>
    </source>
</evidence>
<dbReference type="GO" id="GO:0005634">
    <property type="term" value="C:nucleus"/>
    <property type="evidence" value="ECO:0007669"/>
    <property type="project" value="UniProtKB-SubCell"/>
</dbReference>
<dbReference type="GO" id="GO:0045944">
    <property type="term" value="P:positive regulation of transcription by RNA polymerase II"/>
    <property type="evidence" value="ECO:0007669"/>
    <property type="project" value="UniProtKB-ARBA"/>
</dbReference>
<dbReference type="InterPro" id="IPR008984">
    <property type="entry name" value="SMAD_FHA_dom_sf"/>
</dbReference>
<evidence type="ECO:0000256" key="5">
    <source>
        <dbReference type="ARBA" id="ARBA00023163"/>
    </source>
</evidence>
<evidence type="ECO:0000313" key="8">
    <source>
        <dbReference type="Ensembl" id="ENSCVAP00000017244.1"/>
    </source>
</evidence>
<dbReference type="Ensembl" id="ENSCVAT00000025830.1">
    <property type="protein sequence ID" value="ENSCVAP00000017244.1"/>
    <property type="gene ID" value="ENSCVAG00000020325.1"/>
</dbReference>
<dbReference type="Gene3D" id="1.10.10.10">
    <property type="entry name" value="Winged helix-like DNA-binding domain superfamily/Winged helix DNA-binding domain"/>
    <property type="match status" value="1"/>
</dbReference>
<evidence type="ECO:0000256" key="2">
    <source>
        <dbReference type="ARBA" id="ARBA00023015"/>
    </source>
</evidence>
<dbReference type="PANTHER" id="PTHR11949">
    <property type="entry name" value="INTERFERON REGULATORY FACTOR"/>
    <property type="match status" value="1"/>
</dbReference>
<reference evidence="8" key="1">
    <citation type="submission" date="2025-08" db="UniProtKB">
        <authorList>
            <consortium name="Ensembl"/>
        </authorList>
    </citation>
    <scope>IDENTIFICATION</scope>
</reference>
<evidence type="ECO:0000256" key="4">
    <source>
        <dbReference type="ARBA" id="ARBA00023159"/>
    </source>
</evidence>